<comment type="caution">
    <text evidence="4">The sequence shown here is derived from an EMBL/GenBank/DDBJ whole genome shotgun (WGS) entry which is preliminary data.</text>
</comment>
<evidence type="ECO:0000259" key="3">
    <source>
        <dbReference type="Pfam" id="PF02230"/>
    </source>
</evidence>
<keyword evidence="5" id="KW-1185">Reference proteome</keyword>
<feature type="domain" description="Phospholipase/carboxylesterase/thioesterase" evidence="3">
    <location>
        <begin position="82"/>
        <end position="293"/>
    </location>
</feature>
<evidence type="ECO:0000313" key="4">
    <source>
        <dbReference type="EMBL" id="KAJ8906425.1"/>
    </source>
</evidence>
<dbReference type="InterPro" id="IPR029058">
    <property type="entry name" value="AB_hydrolase_fold"/>
</dbReference>
<proteinExistence type="inferred from homology"/>
<dbReference type="Proteomes" id="UP001157974">
    <property type="component" value="Unassembled WGS sequence"/>
</dbReference>
<dbReference type="GO" id="GO:0052689">
    <property type="term" value="F:carboxylic ester hydrolase activity"/>
    <property type="evidence" value="ECO:0007669"/>
    <property type="project" value="TreeGrafter"/>
</dbReference>
<dbReference type="GO" id="GO:0005737">
    <property type="term" value="C:cytoplasm"/>
    <property type="evidence" value="ECO:0007669"/>
    <property type="project" value="TreeGrafter"/>
</dbReference>
<evidence type="ECO:0000256" key="1">
    <source>
        <dbReference type="ARBA" id="ARBA00006499"/>
    </source>
</evidence>
<comment type="similarity">
    <text evidence="1">Belongs to the AB hydrolase superfamily. AB hydrolase 2 family.</text>
</comment>
<sequence length="296" mass="32936">MPLAITNCSWMSQLAQEIHSRYSDRYSRRAYAFDGYERREARDLWDTWKDRQILQTLVMLLGFVSTAAVGRRGLCRMASVQKVVVPARGEHRSTAIFLHGLGDSGEGWQPLVPYMTSSHIKFILPSAPYRRVTMFGGEAVPSWTDVKGLEEGTPEDKEGFIECVGMISKIIQEEEEAGIDPSSIVVGGFSQGGAVALTSMARLEEKVAGIVALSTWLPLKESYPEELSESNKETPILMCHGGADQVVPFSWGKLSADLLSDMGRKVEFKDFPNMPHSADMEEMKLVQGFLRKVLPE</sequence>
<dbReference type="Gene3D" id="3.40.50.1820">
    <property type="entry name" value="alpha/beta hydrolase"/>
    <property type="match status" value="1"/>
</dbReference>
<dbReference type="GO" id="GO:0008474">
    <property type="term" value="F:palmitoyl-(protein) hydrolase activity"/>
    <property type="evidence" value="ECO:0007669"/>
    <property type="project" value="TreeGrafter"/>
</dbReference>
<name>A0AAV8UV25_9RHOD</name>
<dbReference type="PANTHER" id="PTHR10655">
    <property type="entry name" value="LYSOPHOSPHOLIPASE-RELATED"/>
    <property type="match status" value="1"/>
</dbReference>
<reference evidence="4 5" key="1">
    <citation type="journal article" date="2023" name="Nat. Commun.">
        <title>Origin of minicircular mitochondrial genomes in red algae.</title>
        <authorList>
            <person name="Lee Y."/>
            <person name="Cho C.H."/>
            <person name="Lee Y.M."/>
            <person name="Park S.I."/>
            <person name="Yang J.H."/>
            <person name="West J.A."/>
            <person name="Bhattacharya D."/>
            <person name="Yoon H.S."/>
        </authorList>
    </citation>
    <scope>NUCLEOTIDE SEQUENCE [LARGE SCALE GENOMIC DNA]</scope>
    <source>
        <strain evidence="4 5">CCMP1338</strain>
        <tissue evidence="4">Whole cell</tissue>
    </source>
</reference>
<evidence type="ECO:0000256" key="2">
    <source>
        <dbReference type="ARBA" id="ARBA00022801"/>
    </source>
</evidence>
<dbReference type="SUPFAM" id="SSF53474">
    <property type="entry name" value="alpha/beta-Hydrolases"/>
    <property type="match status" value="1"/>
</dbReference>
<protein>
    <recommendedName>
        <fullName evidence="3">Phospholipase/carboxylesterase/thioesterase domain-containing protein</fullName>
    </recommendedName>
</protein>
<keyword evidence="2" id="KW-0378">Hydrolase</keyword>
<evidence type="ECO:0000313" key="5">
    <source>
        <dbReference type="Proteomes" id="UP001157974"/>
    </source>
</evidence>
<dbReference type="InterPro" id="IPR050565">
    <property type="entry name" value="LYPA1-2/EST-like"/>
</dbReference>
<dbReference type="PANTHER" id="PTHR10655:SF17">
    <property type="entry name" value="LYSOPHOSPHOLIPASE-LIKE PROTEIN 1"/>
    <property type="match status" value="1"/>
</dbReference>
<accession>A0AAV8UV25</accession>
<dbReference type="Pfam" id="PF02230">
    <property type="entry name" value="Abhydrolase_2"/>
    <property type="match status" value="1"/>
</dbReference>
<dbReference type="EMBL" id="JAMWBK010000003">
    <property type="protein sequence ID" value="KAJ8906425.1"/>
    <property type="molecule type" value="Genomic_DNA"/>
</dbReference>
<organism evidence="4 5">
    <name type="scientific">Rhodosorus marinus</name>
    <dbReference type="NCBI Taxonomy" id="101924"/>
    <lineage>
        <taxon>Eukaryota</taxon>
        <taxon>Rhodophyta</taxon>
        <taxon>Stylonematophyceae</taxon>
        <taxon>Stylonematales</taxon>
        <taxon>Stylonemataceae</taxon>
        <taxon>Rhodosorus</taxon>
    </lineage>
</organism>
<dbReference type="InterPro" id="IPR003140">
    <property type="entry name" value="PLipase/COase/thioEstase"/>
</dbReference>
<gene>
    <name evidence="4" type="ORF">NDN08_002918</name>
</gene>
<dbReference type="AlphaFoldDB" id="A0AAV8UV25"/>